<reference evidence="5" key="1">
    <citation type="submission" date="2013-12" db="EMBL/GenBank/DDBJ databases">
        <authorList>
            <person name="Omoto C.K."/>
            <person name="Sibley D."/>
            <person name="Venepally P."/>
            <person name="Hadjithomas M."/>
            <person name="Karamycheva S."/>
            <person name="Brunk B."/>
            <person name="Roos D."/>
            <person name="Caler E."/>
            <person name="Lorenzi H."/>
        </authorList>
    </citation>
    <scope>NUCLEOTIDE SEQUENCE</scope>
</reference>
<feature type="domain" description="N-acetyltransferase" evidence="4">
    <location>
        <begin position="28"/>
        <end position="172"/>
    </location>
</feature>
<dbReference type="CDD" id="cd04301">
    <property type="entry name" value="NAT_SF"/>
    <property type="match status" value="1"/>
</dbReference>
<evidence type="ECO:0000313" key="5">
    <source>
        <dbReference type="EMBL" id="EZG43193.1"/>
    </source>
</evidence>
<dbReference type="SUPFAM" id="SSF55729">
    <property type="entry name" value="Acyl-CoA N-acyltransferases (Nat)"/>
    <property type="match status" value="1"/>
</dbReference>
<dbReference type="InterPro" id="IPR000182">
    <property type="entry name" value="GNAT_dom"/>
</dbReference>
<evidence type="ECO:0000256" key="2">
    <source>
        <dbReference type="ARBA" id="ARBA00022679"/>
    </source>
</evidence>
<dbReference type="EMBL" id="AFNH02001389">
    <property type="protein sequence ID" value="EZG43193.1"/>
    <property type="molecule type" value="Genomic_DNA"/>
</dbReference>
<proteinExistence type="inferred from homology"/>
<evidence type="ECO:0000256" key="3">
    <source>
        <dbReference type="ARBA" id="ARBA00023315"/>
    </source>
</evidence>
<dbReference type="InterPro" id="IPR039135">
    <property type="entry name" value="NAT9-like"/>
</dbReference>
<keyword evidence="3" id="KW-0012">Acyltransferase</keyword>
<dbReference type="GeneID" id="22916121"/>
<dbReference type="PANTHER" id="PTHR13256">
    <property type="entry name" value="N-ACETYLTRANSFERASE 9"/>
    <property type="match status" value="1"/>
</dbReference>
<dbReference type="RefSeq" id="XP_011133549.1">
    <property type="nucleotide sequence ID" value="XM_011135247.1"/>
</dbReference>
<dbReference type="eggNOG" id="KOG4135">
    <property type="taxonomic scope" value="Eukaryota"/>
</dbReference>
<dbReference type="Proteomes" id="UP000019763">
    <property type="component" value="Unassembled WGS sequence"/>
</dbReference>
<comment type="caution">
    <text evidence="5">The sequence shown here is derived from an EMBL/GenBank/DDBJ whole genome shotgun (WGS) entry which is preliminary data.</text>
</comment>
<name>A0A023AXJ1_GRENI</name>
<dbReference type="InterPro" id="IPR016181">
    <property type="entry name" value="Acyl_CoA_acyltransferase"/>
</dbReference>
<dbReference type="Pfam" id="PF13302">
    <property type="entry name" value="Acetyltransf_3"/>
    <property type="match status" value="1"/>
</dbReference>
<comment type="similarity">
    <text evidence="1">Belongs to the acetyltransferase family. GNAT subfamily.</text>
</comment>
<dbReference type="Gene3D" id="3.40.630.30">
    <property type="match status" value="1"/>
</dbReference>
<dbReference type="VEuPathDB" id="CryptoDB:GNI_183410"/>
<evidence type="ECO:0000256" key="1">
    <source>
        <dbReference type="ARBA" id="ARBA00009342"/>
    </source>
</evidence>
<gene>
    <name evidence="5" type="ORF">GNI_183410</name>
</gene>
<dbReference type="OMA" id="WHVPRYH"/>
<dbReference type="GO" id="GO:0008080">
    <property type="term" value="F:N-acetyltransferase activity"/>
    <property type="evidence" value="ECO:0007669"/>
    <property type="project" value="InterPro"/>
</dbReference>
<dbReference type="PANTHER" id="PTHR13256:SF16">
    <property type="entry name" value="ALPHA_BETA-TUBULIN-N-ACETYLTRANSFERASE 9"/>
    <property type="match status" value="1"/>
</dbReference>
<keyword evidence="2" id="KW-0808">Transferase</keyword>
<accession>A0A023AXJ1</accession>
<evidence type="ECO:0000313" key="6">
    <source>
        <dbReference type="Proteomes" id="UP000019763"/>
    </source>
</evidence>
<dbReference type="PROSITE" id="PS51186">
    <property type="entry name" value="GNAT"/>
    <property type="match status" value="1"/>
</dbReference>
<keyword evidence="6" id="KW-1185">Reference proteome</keyword>
<evidence type="ECO:0000259" key="4">
    <source>
        <dbReference type="PROSITE" id="PS51186"/>
    </source>
</evidence>
<organism evidence="5 6">
    <name type="scientific">Gregarina niphandrodes</name>
    <name type="common">Septate eugregarine</name>
    <dbReference type="NCBI Taxonomy" id="110365"/>
    <lineage>
        <taxon>Eukaryota</taxon>
        <taxon>Sar</taxon>
        <taxon>Alveolata</taxon>
        <taxon>Apicomplexa</taxon>
        <taxon>Conoidasida</taxon>
        <taxon>Gregarinasina</taxon>
        <taxon>Eugregarinorida</taxon>
        <taxon>Gregarinidae</taxon>
        <taxon>Gregarina</taxon>
    </lineage>
</organism>
<protein>
    <submittedName>
        <fullName evidence="5">N-acetyltransferase</fullName>
    </submittedName>
</protein>
<dbReference type="OrthoDB" id="5043642at2759"/>
<sequence length="172" mass="19939">MRMDDVSAEGLQLKSFGTADLGKELAAYKIWMDDPGLKYELGTDEGMTEDEIKDMQRKWLEDEDKFDYTIWADGQPVGDIGLFYKRDENGHVDHTEGEISMMIAEKAYRRKGLGKLAYQLAIQEAFKKFNTKRVVAKIKQDNEASIRFFQRLGYTEESRSQVFNEVTMVLQR</sequence>
<dbReference type="AlphaFoldDB" id="A0A023AXJ1"/>